<dbReference type="SUPFAM" id="SSF57903">
    <property type="entry name" value="FYVE/PHD zinc finger"/>
    <property type="match status" value="1"/>
</dbReference>
<dbReference type="GO" id="GO:0016925">
    <property type="term" value="P:protein sumoylation"/>
    <property type="evidence" value="ECO:0007669"/>
    <property type="project" value="UniProtKB-ARBA"/>
</dbReference>
<dbReference type="GO" id="GO:0019789">
    <property type="term" value="F:SUMO transferase activity"/>
    <property type="evidence" value="ECO:0007669"/>
    <property type="project" value="UniProtKB-ARBA"/>
</dbReference>
<proteinExistence type="predicted"/>
<evidence type="ECO:0000256" key="4">
    <source>
        <dbReference type="PROSITE-ProRule" id="PRU00452"/>
    </source>
</evidence>
<dbReference type="InterPro" id="IPR004181">
    <property type="entry name" value="Znf_MIZ"/>
</dbReference>
<reference evidence="6 7" key="1">
    <citation type="submission" date="2024-11" db="EMBL/GenBank/DDBJ databases">
        <title>A near-complete genome assembly of Cinchona calisaya.</title>
        <authorList>
            <person name="Lian D.C."/>
            <person name="Zhao X.W."/>
            <person name="Wei L."/>
        </authorList>
    </citation>
    <scope>NUCLEOTIDE SEQUENCE [LARGE SCALE GENOMIC DNA]</scope>
    <source>
        <tissue evidence="6">Nenye</tissue>
    </source>
</reference>
<evidence type="ECO:0000256" key="2">
    <source>
        <dbReference type="ARBA" id="ARBA00022771"/>
    </source>
</evidence>
<evidence type="ECO:0000256" key="3">
    <source>
        <dbReference type="ARBA" id="ARBA00022833"/>
    </source>
</evidence>
<dbReference type="PANTHER" id="PTHR10782">
    <property type="entry name" value="ZINC FINGER MIZ DOMAIN-CONTAINING PROTEIN"/>
    <property type="match status" value="1"/>
</dbReference>
<dbReference type="GO" id="GO:0008270">
    <property type="term" value="F:zinc ion binding"/>
    <property type="evidence" value="ECO:0007669"/>
    <property type="project" value="UniProtKB-KW"/>
</dbReference>
<evidence type="ECO:0000313" key="7">
    <source>
        <dbReference type="Proteomes" id="UP001630127"/>
    </source>
</evidence>
<evidence type="ECO:0000256" key="1">
    <source>
        <dbReference type="ARBA" id="ARBA00022723"/>
    </source>
</evidence>
<evidence type="ECO:0000259" key="5">
    <source>
        <dbReference type="PROSITE" id="PS51044"/>
    </source>
</evidence>
<keyword evidence="3" id="KW-0862">Zinc</keyword>
<comment type="caution">
    <text evidence="6">The sequence shown here is derived from an EMBL/GenBank/DDBJ whole genome shotgun (WGS) entry which is preliminary data.</text>
</comment>
<dbReference type="InterPro" id="IPR011011">
    <property type="entry name" value="Znf_FYVE_PHD"/>
</dbReference>
<protein>
    <recommendedName>
        <fullName evidence="5">SP-RING-type domain-containing protein</fullName>
    </recommendedName>
</protein>
<accession>A0ABD3AZA5</accession>
<dbReference type="PANTHER" id="PTHR10782:SF102">
    <property type="entry name" value="E3 SUMO-PROTEIN LIGASE SIZ1"/>
    <property type="match status" value="1"/>
</dbReference>
<dbReference type="Proteomes" id="UP001630127">
    <property type="component" value="Unassembled WGS sequence"/>
</dbReference>
<dbReference type="AlphaFoldDB" id="A0ABD3AZA5"/>
<sequence>MNPSGGSPFVSNTEENSHSSEILSGNASGFSSSLARIRCLCGIPIFSEQMVECEDPRCRGLQHSFCVLIPGEQAAPAPPQFYCEICRINRADPFWEPVAQALCPVKFSDSGTRTNGENQFISVTHSFYLGRSATNLLRNTEYNVQVWCILLNDRVPFRIQWPLFAKLLINGIEVQIHNRPNTHPLGANGRDDGPLVKTCTRQGANTISLSGCDSRIFSFGVRVVKRLTLEQVLDWISSQQDGEKWEDALARVRRCIGGGAAAESTDSDLEVVMESLTVSMRCPMNGSRIRIAGRFKPCTHIGCFDLETFVQLTETTRKWQCPTCLKNYSLENICNDLFFSRITSMMQHCEDDVTEVEIKPDGCWRVKDETKCTTDIAQWHFPDGTLHGDRLKDDIKLESSVGELPEKFRCFCNNIDSLSSSLAINGRDVEYQSSRHDTGGLSALAPIMGSRHGSASHFDNDVRLPDNPSASSAGTEMIILSDSDDENEKLVSGAVYPFGQAALGKTFQNVPSIGGWDSRLADFTSSGTICHPYSNYSYNNNNCETLYSTLASSSSVSSQFLETGLKAIGSGANPHERSSTEYRSKPNNNILASSLNISSSRPTSDILQSSVSNTSYTQASTSLDNYDVASYLRNIERSNTNCQLGESNSDNYGQWSSLSVGSNLCHGVTDGLSAENVRNLGNQFSAVEVAMSCPKITGLPSSLNDHMFDRTAYGRGTDNTLYFSHQRANAPVHSYCTQQPLRPCFIPTASIGNSVDSTRMMQPVDNSVSHAAANLVHGFPTNWARQQIQSENQL</sequence>
<dbReference type="SMART" id="SM00249">
    <property type="entry name" value="PHD"/>
    <property type="match status" value="1"/>
</dbReference>
<feature type="domain" description="SP-RING-type" evidence="5">
    <location>
        <begin position="267"/>
        <end position="348"/>
    </location>
</feature>
<dbReference type="EMBL" id="JBJUIK010000002">
    <property type="protein sequence ID" value="KAL3536299.1"/>
    <property type="molecule type" value="Genomic_DNA"/>
</dbReference>
<dbReference type="PROSITE" id="PS51044">
    <property type="entry name" value="ZF_SP_RING"/>
    <property type="match status" value="1"/>
</dbReference>
<dbReference type="Gene3D" id="3.30.40.10">
    <property type="entry name" value="Zinc/RING finger domain, C3HC4 (zinc finger)"/>
    <property type="match status" value="2"/>
</dbReference>
<keyword evidence="7" id="KW-1185">Reference proteome</keyword>
<keyword evidence="2 4" id="KW-0863">Zinc-finger</keyword>
<dbReference type="Pfam" id="PF02891">
    <property type="entry name" value="zf-MIZ"/>
    <property type="match status" value="1"/>
</dbReference>
<organism evidence="6 7">
    <name type="scientific">Cinchona calisaya</name>
    <dbReference type="NCBI Taxonomy" id="153742"/>
    <lineage>
        <taxon>Eukaryota</taxon>
        <taxon>Viridiplantae</taxon>
        <taxon>Streptophyta</taxon>
        <taxon>Embryophyta</taxon>
        <taxon>Tracheophyta</taxon>
        <taxon>Spermatophyta</taxon>
        <taxon>Magnoliopsida</taxon>
        <taxon>eudicotyledons</taxon>
        <taxon>Gunneridae</taxon>
        <taxon>Pentapetalae</taxon>
        <taxon>asterids</taxon>
        <taxon>lamiids</taxon>
        <taxon>Gentianales</taxon>
        <taxon>Rubiaceae</taxon>
        <taxon>Cinchonoideae</taxon>
        <taxon>Cinchoneae</taxon>
        <taxon>Cinchona</taxon>
    </lineage>
</organism>
<gene>
    <name evidence="6" type="ORF">ACH5RR_004760</name>
</gene>
<dbReference type="InterPro" id="IPR001965">
    <property type="entry name" value="Znf_PHD"/>
</dbReference>
<name>A0ABD3AZA5_9GENT</name>
<dbReference type="PROSITE" id="PS01359">
    <property type="entry name" value="ZF_PHD_1"/>
    <property type="match status" value="1"/>
</dbReference>
<dbReference type="InterPro" id="IPR013083">
    <property type="entry name" value="Znf_RING/FYVE/PHD"/>
</dbReference>
<evidence type="ECO:0000313" key="6">
    <source>
        <dbReference type="EMBL" id="KAL3536299.1"/>
    </source>
</evidence>
<keyword evidence="1" id="KW-0479">Metal-binding</keyword>
<dbReference type="InterPro" id="IPR019786">
    <property type="entry name" value="Zinc_finger_PHD-type_CS"/>
</dbReference>